<dbReference type="EMBL" id="MWUU01000002">
    <property type="protein sequence ID" value="PCF56804.1"/>
    <property type="molecule type" value="Genomic_DNA"/>
</dbReference>
<dbReference type="InterPro" id="IPR001584">
    <property type="entry name" value="Integrase_cat-core"/>
</dbReference>
<dbReference type="InterPro" id="IPR048020">
    <property type="entry name" value="Transpos_IS3"/>
</dbReference>
<dbReference type="Gene3D" id="1.10.10.10">
    <property type="entry name" value="Winged helix-like DNA-binding domain superfamily/Winged helix DNA-binding domain"/>
    <property type="match status" value="1"/>
</dbReference>
<dbReference type="AlphaFoldDB" id="A0A2A4H070"/>
<comment type="function">
    <text evidence="1">Involved in the transposition of the insertion sequence.</text>
</comment>
<evidence type="ECO:0000313" key="3">
    <source>
        <dbReference type="EMBL" id="PCF56804.1"/>
    </source>
</evidence>
<proteinExistence type="predicted"/>
<dbReference type="InterPro" id="IPR036397">
    <property type="entry name" value="RNaseH_sf"/>
</dbReference>
<comment type="caution">
    <text evidence="3">The sequence shown here is derived from an EMBL/GenBank/DDBJ whole genome shotgun (WGS) entry which is preliminary data.</text>
</comment>
<protein>
    <recommendedName>
        <fullName evidence="2">Integrase catalytic domain-containing protein</fullName>
    </recommendedName>
</protein>
<dbReference type="SUPFAM" id="SSF53098">
    <property type="entry name" value="Ribonuclease H-like"/>
    <property type="match status" value="1"/>
</dbReference>
<dbReference type="Pfam" id="PF00665">
    <property type="entry name" value="rve"/>
    <property type="match status" value="1"/>
</dbReference>
<evidence type="ECO:0000313" key="4">
    <source>
        <dbReference type="EMBL" id="PCF56885.1"/>
    </source>
</evidence>
<dbReference type="InterPro" id="IPR036388">
    <property type="entry name" value="WH-like_DNA-bd_sf"/>
</dbReference>
<dbReference type="InterPro" id="IPR050900">
    <property type="entry name" value="Transposase_IS3/IS150/IS904"/>
</dbReference>
<dbReference type="PANTHER" id="PTHR46889">
    <property type="entry name" value="TRANSPOSASE INSF FOR INSERTION SEQUENCE IS3B-RELATED"/>
    <property type="match status" value="1"/>
</dbReference>
<dbReference type="EMBL" id="MWUU01000002">
    <property type="protein sequence ID" value="PCF56885.1"/>
    <property type="molecule type" value="Genomic_DNA"/>
</dbReference>
<dbReference type="SUPFAM" id="SSF46785">
    <property type="entry name" value="Winged helix' DNA-binding domain"/>
    <property type="match status" value="1"/>
</dbReference>
<dbReference type="InterPro" id="IPR012337">
    <property type="entry name" value="RNaseH-like_sf"/>
</dbReference>
<accession>A0A2A4H070</accession>
<dbReference type="PROSITE" id="PS50994">
    <property type="entry name" value="INTEGRASE"/>
    <property type="match status" value="1"/>
</dbReference>
<dbReference type="PANTHER" id="PTHR46889:SF4">
    <property type="entry name" value="TRANSPOSASE INSO FOR INSERTION SEQUENCE ELEMENT IS911B-RELATED"/>
    <property type="match status" value="1"/>
</dbReference>
<evidence type="ECO:0000313" key="5">
    <source>
        <dbReference type="Proteomes" id="UP000218335"/>
    </source>
</evidence>
<dbReference type="Proteomes" id="UP000218335">
    <property type="component" value="Unassembled WGS sequence"/>
</dbReference>
<dbReference type="Pfam" id="PF13276">
    <property type="entry name" value="HTH_21"/>
    <property type="match status" value="1"/>
</dbReference>
<dbReference type="Pfam" id="PF13333">
    <property type="entry name" value="rve_2"/>
    <property type="match status" value="1"/>
</dbReference>
<gene>
    <name evidence="3" type="ORF">B5C08_01850</name>
    <name evidence="4" type="ORF">B5C08_02285</name>
</gene>
<dbReference type="InterPro" id="IPR036390">
    <property type="entry name" value="WH_DNA-bd_sf"/>
</dbReference>
<dbReference type="InterPro" id="IPR025948">
    <property type="entry name" value="HTH-like_dom"/>
</dbReference>
<reference evidence="3 5" key="1">
    <citation type="journal article" date="2017" name="PLoS ONE">
        <title>Development of a real-time PCR for detection of Staphylococcus pseudintermedius using a novel automated comparison of whole-genome sequences.</title>
        <authorList>
            <person name="Verstappen K.M."/>
            <person name="Huijbregts L."/>
            <person name="Spaninks M."/>
            <person name="Wagenaar J.A."/>
            <person name="Fluit A.C."/>
            <person name="Duim B."/>
        </authorList>
    </citation>
    <scope>NUCLEOTIDE SEQUENCE [LARGE SCALE GENOMIC DNA]</scope>
    <source>
        <strain evidence="3 5">215070706401-1</strain>
    </source>
</reference>
<sequence>MCQVLGVSRSGFYDWKNRKPSARIAKREGLKKLIYQIYIKSQKRYGSPKITQILRRHGHTVTQRTVSRLMKELGIRSITKKKYKATPHSNHHLPVYPNLLNQQFKVSQPGSVWVSDITYVYTKEGWLYLATVMDLFSRRFIGWTMAPRMIKELVMSVLNKAYTIQEPRESLIHHSDHGSQYASIEYQNLLREKGIQSSMSRKGNCYDNACIESFHSIIKKELIHHHNYKTRNEAMFSIVEYILTFYNSKRVHSTLNYMSSIEFEKKHTTKKPILECTF</sequence>
<evidence type="ECO:0000259" key="2">
    <source>
        <dbReference type="PROSITE" id="PS50994"/>
    </source>
</evidence>
<dbReference type="NCBIfam" id="NF033516">
    <property type="entry name" value="transpos_IS3"/>
    <property type="match status" value="1"/>
</dbReference>
<evidence type="ECO:0000256" key="1">
    <source>
        <dbReference type="ARBA" id="ARBA00002286"/>
    </source>
</evidence>
<name>A0A2A4H070_9STAP</name>
<dbReference type="GO" id="GO:0003676">
    <property type="term" value="F:nucleic acid binding"/>
    <property type="evidence" value="ECO:0007669"/>
    <property type="project" value="InterPro"/>
</dbReference>
<dbReference type="Gene3D" id="3.30.420.10">
    <property type="entry name" value="Ribonuclease H-like superfamily/Ribonuclease H"/>
    <property type="match status" value="1"/>
</dbReference>
<feature type="domain" description="Integrase catalytic" evidence="2">
    <location>
        <begin position="105"/>
        <end position="267"/>
    </location>
</feature>
<dbReference type="GO" id="GO:0015074">
    <property type="term" value="P:DNA integration"/>
    <property type="evidence" value="ECO:0007669"/>
    <property type="project" value="InterPro"/>
</dbReference>
<organism evidence="3 5">
    <name type="scientific">Staphylococcus delphini</name>
    <dbReference type="NCBI Taxonomy" id="53344"/>
    <lineage>
        <taxon>Bacteria</taxon>
        <taxon>Bacillati</taxon>
        <taxon>Bacillota</taxon>
        <taxon>Bacilli</taxon>
        <taxon>Bacillales</taxon>
        <taxon>Staphylococcaceae</taxon>
        <taxon>Staphylococcus</taxon>
        <taxon>Staphylococcus intermedius group</taxon>
    </lineage>
</organism>